<evidence type="ECO:0000256" key="4">
    <source>
        <dbReference type="ARBA" id="ARBA00022692"/>
    </source>
</evidence>
<dbReference type="EMBL" id="JACMSC010000017">
    <property type="protein sequence ID" value="KAG6478075.1"/>
    <property type="molecule type" value="Genomic_DNA"/>
</dbReference>
<dbReference type="InterPro" id="IPR050651">
    <property type="entry name" value="Plant_Cytochrome_P450_Monoox"/>
</dbReference>
<organism evidence="13 14">
    <name type="scientific">Zingiber officinale</name>
    <name type="common">Ginger</name>
    <name type="synonym">Amomum zingiber</name>
    <dbReference type="NCBI Taxonomy" id="94328"/>
    <lineage>
        <taxon>Eukaryota</taxon>
        <taxon>Viridiplantae</taxon>
        <taxon>Streptophyta</taxon>
        <taxon>Embryophyta</taxon>
        <taxon>Tracheophyta</taxon>
        <taxon>Spermatophyta</taxon>
        <taxon>Magnoliopsida</taxon>
        <taxon>Liliopsida</taxon>
        <taxon>Zingiberales</taxon>
        <taxon>Zingiberaceae</taxon>
        <taxon>Zingiber</taxon>
    </lineage>
</organism>
<evidence type="ECO:0000256" key="10">
    <source>
        <dbReference type="ARBA" id="ARBA00023136"/>
    </source>
</evidence>
<comment type="caution">
    <text evidence="13">The sequence shown here is derived from an EMBL/GenBank/DDBJ whole genome shotgun (WGS) entry which is preliminary data.</text>
</comment>
<keyword evidence="7 12" id="KW-0560">Oxidoreductase</keyword>
<keyword evidence="4" id="KW-0812">Transmembrane</keyword>
<dbReference type="InterPro" id="IPR036396">
    <property type="entry name" value="Cyt_P450_sf"/>
</dbReference>
<dbReference type="SUPFAM" id="SSF48264">
    <property type="entry name" value="Cytochrome P450"/>
    <property type="match status" value="1"/>
</dbReference>
<evidence type="ECO:0008006" key="15">
    <source>
        <dbReference type="Google" id="ProtNLM"/>
    </source>
</evidence>
<dbReference type="AlphaFoldDB" id="A0A8J5K8E9"/>
<dbReference type="PROSITE" id="PS00086">
    <property type="entry name" value="CYTOCHROME_P450"/>
    <property type="match status" value="1"/>
</dbReference>
<keyword evidence="6" id="KW-1133">Transmembrane helix</keyword>
<protein>
    <recommendedName>
        <fullName evidence="15">Cytochrome P450</fullName>
    </recommendedName>
</protein>
<evidence type="ECO:0000256" key="12">
    <source>
        <dbReference type="RuleBase" id="RU000461"/>
    </source>
</evidence>
<evidence type="ECO:0000313" key="13">
    <source>
        <dbReference type="EMBL" id="KAG6478075.1"/>
    </source>
</evidence>
<proteinExistence type="inferred from homology"/>
<dbReference type="Pfam" id="PF00067">
    <property type="entry name" value="p450"/>
    <property type="match status" value="1"/>
</dbReference>
<dbReference type="Gene3D" id="1.10.630.10">
    <property type="entry name" value="Cytochrome P450"/>
    <property type="match status" value="1"/>
</dbReference>
<dbReference type="PRINTS" id="PR00385">
    <property type="entry name" value="P450"/>
</dbReference>
<dbReference type="InterPro" id="IPR017972">
    <property type="entry name" value="Cyt_P450_CS"/>
</dbReference>
<keyword evidence="9 12" id="KW-0503">Monooxygenase</keyword>
<evidence type="ECO:0000256" key="2">
    <source>
        <dbReference type="ARBA" id="ARBA00010617"/>
    </source>
</evidence>
<evidence type="ECO:0000256" key="5">
    <source>
        <dbReference type="ARBA" id="ARBA00022723"/>
    </source>
</evidence>
<dbReference type="Proteomes" id="UP000734854">
    <property type="component" value="Unassembled WGS sequence"/>
</dbReference>
<dbReference type="GO" id="GO:0004497">
    <property type="term" value="F:monooxygenase activity"/>
    <property type="evidence" value="ECO:0007669"/>
    <property type="project" value="UniProtKB-KW"/>
</dbReference>
<evidence type="ECO:0000256" key="8">
    <source>
        <dbReference type="ARBA" id="ARBA00023004"/>
    </source>
</evidence>
<dbReference type="InterPro" id="IPR001128">
    <property type="entry name" value="Cyt_P450"/>
</dbReference>
<comment type="similarity">
    <text evidence="2 12">Belongs to the cytochrome P450 family.</text>
</comment>
<gene>
    <name evidence="13" type="ORF">ZIOFF_061507</name>
</gene>
<dbReference type="GO" id="GO:0020037">
    <property type="term" value="F:heme binding"/>
    <property type="evidence" value="ECO:0007669"/>
    <property type="project" value="InterPro"/>
</dbReference>
<keyword evidence="8 11" id="KW-0408">Iron</keyword>
<dbReference type="PANTHER" id="PTHR47947:SF62">
    <property type="entry name" value="CYTOCHROME P450, FAMILY 81, SUBFAMILY D, POLYPEPTIDE 5"/>
    <property type="match status" value="1"/>
</dbReference>
<evidence type="ECO:0000313" key="14">
    <source>
        <dbReference type="Proteomes" id="UP000734854"/>
    </source>
</evidence>
<reference evidence="13 14" key="1">
    <citation type="submission" date="2020-08" db="EMBL/GenBank/DDBJ databases">
        <title>Plant Genome Project.</title>
        <authorList>
            <person name="Zhang R.-G."/>
        </authorList>
    </citation>
    <scope>NUCLEOTIDE SEQUENCE [LARGE SCALE GENOMIC DNA]</scope>
    <source>
        <tissue evidence="13">Rhizome</tissue>
    </source>
</reference>
<dbReference type="GO" id="GO:0005506">
    <property type="term" value="F:iron ion binding"/>
    <property type="evidence" value="ECO:0007669"/>
    <property type="project" value="InterPro"/>
</dbReference>
<sequence>MADGAAALSNLLLLLLLLLLLFFFFLLVSLSRRWFTSSLNKPPPSPPALPLIGHLHLLAHSPLHRALEAVSSSVGPVSFLRLGSRRVLLVSSAAAAEECFTRNDLAFASRPVVLAAKIIGYGSTTLGWAPHGPLWRDLRRIAAVHIFSQAALRASAASRASAVRSLVKALFRDCGRVEMKSRLFNLAYDVMMGLVTTPADEEDRAEEQRRRLRMMIEEAFAESGVASAADFLPWLRWLGWRATERKFLEIQRKRDRLFGELVERHRRQLGGDAKDAEATGKGKEGKTAVIDVMLSLQQRDPQFYTDDIVKGVVAALLSAGTDTSALTIEWAMCLLLNHPNVLRTARAELDAEIGPGRMPEEDDLPNLPYLDCVVRETLRLYPVAPLLLPHESTQDATVAGYAVPRGTMLLVNAWAIHRDPLVWEDPEEFRPERFRDGEEGCGLRMLPFGYGRRRCPGEGLAVRVVGLALAALLHCFEWEKVAGEEGGHGRRAGADHAQGEAVGVRLRPATKYDTAPFPPLKLGRCNKQAGEKEEGGGLAVLGGGGGGGSAARGFSWLAAAHRKDLPSSSSSVLPTAGLAPPPAIGTPSYLLSAAVKLEGFGCDLSAAARRRRRWASP</sequence>
<keyword evidence="5 11" id="KW-0479">Metal-binding</keyword>
<dbReference type="PRINTS" id="PR00463">
    <property type="entry name" value="EP450I"/>
</dbReference>
<dbReference type="GO" id="GO:0016020">
    <property type="term" value="C:membrane"/>
    <property type="evidence" value="ECO:0007669"/>
    <property type="project" value="UniProtKB-SubCell"/>
</dbReference>
<evidence type="ECO:0000256" key="3">
    <source>
        <dbReference type="ARBA" id="ARBA00022617"/>
    </source>
</evidence>
<evidence type="ECO:0000256" key="11">
    <source>
        <dbReference type="PIRSR" id="PIRSR602401-1"/>
    </source>
</evidence>
<dbReference type="InterPro" id="IPR002401">
    <property type="entry name" value="Cyt_P450_E_grp-I"/>
</dbReference>
<feature type="binding site" description="axial binding residue" evidence="11">
    <location>
        <position position="455"/>
    </location>
    <ligand>
        <name>heme</name>
        <dbReference type="ChEBI" id="CHEBI:30413"/>
    </ligand>
    <ligandPart>
        <name>Fe</name>
        <dbReference type="ChEBI" id="CHEBI:18248"/>
    </ligandPart>
</feature>
<keyword evidence="14" id="KW-1185">Reference proteome</keyword>
<keyword evidence="3 11" id="KW-0349">Heme</keyword>
<dbReference type="GO" id="GO:0016705">
    <property type="term" value="F:oxidoreductase activity, acting on paired donors, with incorporation or reduction of molecular oxygen"/>
    <property type="evidence" value="ECO:0007669"/>
    <property type="project" value="InterPro"/>
</dbReference>
<comment type="subcellular location">
    <subcellularLocation>
        <location evidence="1">Membrane</location>
        <topology evidence="1">Single-pass membrane protein</topology>
    </subcellularLocation>
</comment>
<evidence type="ECO:0000256" key="7">
    <source>
        <dbReference type="ARBA" id="ARBA00023002"/>
    </source>
</evidence>
<comment type="cofactor">
    <cofactor evidence="11">
        <name>heme</name>
        <dbReference type="ChEBI" id="CHEBI:30413"/>
    </cofactor>
</comment>
<dbReference type="FunFam" id="1.10.630.10:FF:000081">
    <property type="entry name" value="Cytochrome P450 CYP81N5"/>
    <property type="match status" value="1"/>
</dbReference>
<evidence type="ECO:0000256" key="1">
    <source>
        <dbReference type="ARBA" id="ARBA00004167"/>
    </source>
</evidence>
<dbReference type="PANTHER" id="PTHR47947">
    <property type="entry name" value="CYTOCHROME P450 82C3-RELATED"/>
    <property type="match status" value="1"/>
</dbReference>
<keyword evidence="10" id="KW-0472">Membrane</keyword>
<accession>A0A8J5K8E9</accession>
<evidence type="ECO:0000256" key="9">
    <source>
        <dbReference type="ARBA" id="ARBA00023033"/>
    </source>
</evidence>
<name>A0A8J5K8E9_ZINOF</name>
<evidence type="ECO:0000256" key="6">
    <source>
        <dbReference type="ARBA" id="ARBA00022989"/>
    </source>
</evidence>